<accession>A0ABP7WKR4</accession>
<dbReference type="InterPro" id="IPR004843">
    <property type="entry name" value="Calcineurin-like_PHP"/>
</dbReference>
<gene>
    <name evidence="2" type="ORF">GCM10022214_59260</name>
</gene>
<feature type="domain" description="Calcineurin-like phosphoesterase" evidence="1">
    <location>
        <begin position="274"/>
        <end position="465"/>
    </location>
</feature>
<proteinExistence type="predicted"/>
<dbReference type="Pfam" id="PF00149">
    <property type="entry name" value="Metallophos"/>
    <property type="match status" value="1"/>
</dbReference>
<dbReference type="Proteomes" id="UP001500683">
    <property type="component" value="Unassembled WGS sequence"/>
</dbReference>
<name>A0ABP7WKR4_9ACTN</name>
<dbReference type="InterPro" id="IPR029052">
    <property type="entry name" value="Metallo-depent_PP-like"/>
</dbReference>
<dbReference type="Gene3D" id="2.60.120.430">
    <property type="entry name" value="Galactose-binding lectin"/>
    <property type="match status" value="1"/>
</dbReference>
<dbReference type="RefSeq" id="WP_344954188.1">
    <property type="nucleotide sequence ID" value="NZ_BAAAZG010000046.1"/>
</dbReference>
<dbReference type="PANTHER" id="PTHR43143">
    <property type="entry name" value="METALLOPHOSPHOESTERASE, CALCINEURIN SUPERFAMILY"/>
    <property type="match status" value="1"/>
</dbReference>
<evidence type="ECO:0000313" key="2">
    <source>
        <dbReference type="EMBL" id="GAA4090541.1"/>
    </source>
</evidence>
<reference evidence="3" key="1">
    <citation type="journal article" date="2019" name="Int. J. Syst. Evol. Microbiol.">
        <title>The Global Catalogue of Microorganisms (GCM) 10K type strain sequencing project: providing services to taxonomists for standard genome sequencing and annotation.</title>
        <authorList>
            <consortium name="The Broad Institute Genomics Platform"/>
            <consortium name="The Broad Institute Genome Sequencing Center for Infectious Disease"/>
            <person name="Wu L."/>
            <person name="Ma J."/>
        </authorList>
    </citation>
    <scope>NUCLEOTIDE SEQUENCE [LARGE SCALE GENOMIC DNA]</scope>
    <source>
        <strain evidence="3">JCM 16702</strain>
    </source>
</reference>
<protein>
    <recommendedName>
        <fullName evidence="1">Calcineurin-like phosphoesterase domain-containing protein</fullName>
    </recommendedName>
</protein>
<sequence>MLGPLTRIGATVDRVTIPDQKGGGAFGVVGFDEDGFTAPIEPSDAELTYDTALLDIKPGEDGLFTATPRGSTGSTLVTVEVKGHTTVFPVSVGLEEKTIADFDDADRWRFGTARGSGKVEPVAEGHTGRALRLSYDFTQSTATRTAYAYPPAPIEIPGQPLALGAWVHGDEKGEWTAFTITDANGQSYSLYGPYITWKGWRQIEMQVPASVAYPIKVTRFYTIETSANRQYTGEVLIDDFTAEVPPPAQTPPAPERVPDPLVIQDGTADGSPWRFAVLSDAQFVAADPDSEFVRQARRTLREVLAAKPDFLVINGDFVDTGYEADFALAKKILDEELGGRLPYYYVPGNHEIYGPGDIGNFRKAFGEPSRTFDHKGTRFVLLDSSTGTYRTSSYAQLTMLRDALDGAARDRSVRSVMVFGHHPARDPLPSKNSQLADRKEAALLEKWTADFRARTGKGAAVVNAHVGVFHASRVDGVPTFVNGNSGKNPSGSPADGGFTGWTMFGVDPRVNTRGGDGWLRAEVRPHVDELSLTVPERVKAGTTAHVTATLRQDGEDMPLAYPMSADWSGSPNVHIGDARRALPWLHTVTFDPATGRLTALRPGKATLSVTVNGVRRQATITVTG</sequence>
<dbReference type="EMBL" id="BAAAZG010000046">
    <property type="protein sequence ID" value="GAA4090541.1"/>
    <property type="molecule type" value="Genomic_DNA"/>
</dbReference>
<evidence type="ECO:0000259" key="1">
    <source>
        <dbReference type="Pfam" id="PF00149"/>
    </source>
</evidence>
<comment type="caution">
    <text evidence="2">The sequence shown here is derived from an EMBL/GenBank/DDBJ whole genome shotgun (WGS) entry which is preliminary data.</text>
</comment>
<dbReference type="SUPFAM" id="SSF56300">
    <property type="entry name" value="Metallo-dependent phosphatases"/>
    <property type="match status" value="1"/>
</dbReference>
<keyword evidence="3" id="KW-1185">Reference proteome</keyword>
<dbReference type="InterPro" id="IPR051918">
    <property type="entry name" value="STPP_CPPED1"/>
</dbReference>
<evidence type="ECO:0000313" key="3">
    <source>
        <dbReference type="Proteomes" id="UP001500683"/>
    </source>
</evidence>
<organism evidence="2 3">
    <name type="scientific">Actinomadura miaoliensis</name>
    <dbReference type="NCBI Taxonomy" id="430685"/>
    <lineage>
        <taxon>Bacteria</taxon>
        <taxon>Bacillati</taxon>
        <taxon>Actinomycetota</taxon>
        <taxon>Actinomycetes</taxon>
        <taxon>Streptosporangiales</taxon>
        <taxon>Thermomonosporaceae</taxon>
        <taxon>Actinomadura</taxon>
    </lineage>
</organism>
<dbReference type="PANTHER" id="PTHR43143:SF1">
    <property type="entry name" value="SERINE_THREONINE-PROTEIN PHOSPHATASE CPPED1"/>
    <property type="match status" value="1"/>
</dbReference>
<dbReference type="Gene3D" id="3.60.21.10">
    <property type="match status" value="1"/>
</dbReference>